<dbReference type="RefSeq" id="WP_185678696.1">
    <property type="nucleotide sequence ID" value="NZ_JACLAX010000005.1"/>
</dbReference>
<dbReference type="AlphaFoldDB" id="A0A7X1KPT7"/>
<reference evidence="5 6" key="1">
    <citation type="submission" date="2020-08" db="EMBL/GenBank/DDBJ databases">
        <title>The genome sequence of type strain Novosphingobium piscinae KCTC 42194.</title>
        <authorList>
            <person name="Liu Y."/>
        </authorList>
    </citation>
    <scope>NUCLEOTIDE SEQUENCE [LARGE SCALE GENOMIC DNA]</scope>
    <source>
        <strain evidence="5 6">KCTC 42194</strain>
    </source>
</reference>
<dbReference type="InterPro" id="IPR010982">
    <property type="entry name" value="Lambda_DNA-bd_dom_sf"/>
</dbReference>
<evidence type="ECO:0000259" key="4">
    <source>
        <dbReference type="PROSITE" id="PS50932"/>
    </source>
</evidence>
<dbReference type="Pfam" id="PF13377">
    <property type="entry name" value="Peripla_BP_3"/>
    <property type="match status" value="1"/>
</dbReference>
<dbReference type="InterPro" id="IPR000843">
    <property type="entry name" value="HTH_LacI"/>
</dbReference>
<sequence length="337" mass="36255">MSERANIRDVAARAGVAVKTVSRVLNGHPYVSAETRSRVEAAMAALEFRPSVAARILSGGKSNQIALIYDNHSPYYMFQIQTGCWDLCREKGVRLLAQPVDVADPLVGEQVRGLVSESHVDGIILSSPVTDCEAVLKALDAMDIPFVRISPGTNHALTSSVFMDDAQAADDMTTHLINLGHRRIGFIKGHPNHMASDDRLFGYRRALDRVGIAFEPALVCDGAFDFDSGVRAGHDLLDQPIPPTAIFAANDDMAAGVLAVAHDRGIPVPGQLSVAGFDDTTLARTVWPPLTTIHQPMAELARTATAILIEGGEICHRRLPHTLVERGSVAPPVRNPA</sequence>
<accession>A0A7X1KPT7</accession>
<keyword evidence="3" id="KW-0804">Transcription</keyword>
<evidence type="ECO:0000313" key="6">
    <source>
        <dbReference type="Proteomes" id="UP000551327"/>
    </source>
</evidence>
<dbReference type="PANTHER" id="PTHR30146:SF153">
    <property type="entry name" value="LACTOSE OPERON REPRESSOR"/>
    <property type="match status" value="1"/>
</dbReference>
<keyword evidence="1" id="KW-0805">Transcription regulation</keyword>
<dbReference type="GO" id="GO:0003700">
    <property type="term" value="F:DNA-binding transcription factor activity"/>
    <property type="evidence" value="ECO:0007669"/>
    <property type="project" value="TreeGrafter"/>
</dbReference>
<keyword evidence="2 5" id="KW-0238">DNA-binding</keyword>
<dbReference type="GO" id="GO:0000976">
    <property type="term" value="F:transcription cis-regulatory region binding"/>
    <property type="evidence" value="ECO:0007669"/>
    <property type="project" value="TreeGrafter"/>
</dbReference>
<dbReference type="Gene3D" id="3.40.50.2300">
    <property type="match status" value="2"/>
</dbReference>
<dbReference type="InterPro" id="IPR028082">
    <property type="entry name" value="Peripla_BP_I"/>
</dbReference>
<dbReference type="Pfam" id="PF00356">
    <property type="entry name" value="LacI"/>
    <property type="match status" value="1"/>
</dbReference>
<protein>
    <submittedName>
        <fullName evidence="5">LacI family DNA-binding transcriptional regulator</fullName>
    </submittedName>
</protein>
<evidence type="ECO:0000256" key="1">
    <source>
        <dbReference type="ARBA" id="ARBA00023015"/>
    </source>
</evidence>
<dbReference type="SUPFAM" id="SSF53822">
    <property type="entry name" value="Periplasmic binding protein-like I"/>
    <property type="match status" value="1"/>
</dbReference>
<dbReference type="CDD" id="cd01545">
    <property type="entry name" value="PBP1_SalR"/>
    <property type="match status" value="1"/>
</dbReference>
<dbReference type="PANTHER" id="PTHR30146">
    <property type="entry name" value="LACI-RELATED TRANSCRIPTIONAL REPRESSOR"/>
    <property type="match status" value="1"/>
</dbReference>
<dbReference type="PROSITE" id="PS50932">
    <property type="entry name" value="HTH_LACI_2"/>
    <property type="match status" value="1"/>
</dbReference>
<evidence type="ECO:0000256" key="3">
    <source>
        <dbReference type="ARBA" id="ARBA00023163"/>
    </source>
</evidence>
<gene>
    <name evidence="5" type="ORF">H7F53_06590</name>
</gene>
<evidence type="ECO:0000313" key="5">
    <source>
        <dbReference type="EMBL" id="MBC2668803.1"/>
    </source>
</evidence>
<comment type="caution">
    <text evidence="5">The sequence shown here is derived from an EMBL/GenBank/DDBJ whole genome shotgun (WGS) entry which is preliminary data.</text>
</comment>
<dbReference type="EMBL" id="JACLAX010000005">
    <property type="protein sequence ID" value="MBC2668803.1"/>
    <property type="molecule type" value="Genomic_DNA"/>
</dbReference>
<dbReference type="SUPFAM" id="SSF47413">
    <property type="entry name" value="lambda repressor-like DNA-binding domains"/>
    <property type="match status" value="1"/>
</dbReference>
<name>A0A7X1KPT7_9SPHN</name>
<organism evidence="5 6">
    <name type="scientific">Novosphingobium piscinae</name>
    <dbReference type="NCBI Taxonomy" id="1507448"/>
    <lineage>
        <taxon>Bacteria</taxon>
        <taxon>Pseudomonadati</taxon>
        <taxon>Pseudomonadota</taxon>
        <taxon>Alphaproteobacteria</taxon>
        <taxon>Sphingomonadales</taxon>
        <taxon>Sphingomonadaceae</taxon>
        <taxon>Novosphingobium</taxon>
    </lineage>
</organism>
<dbReference type="Gene3D" id="1.10.260.40">
    <property type="entry name" value="lambda repressor-like DNA-binding domains"/>
    <property type="match status" value="1"/>
</dbReference>
<dbReference type="InterPro" id="IPR046335">
    <property type="entry name" value="LacI/GalR-like_sensor"/>
</dbReference>
<evidence type="ECO:0000256" key="2">
    <source>
        <dbReference type="ARBA" id="ARBA00023125"/>
    </source>
</evidence>
<dbReference type="Proteomes" id="UP000551327">
    <property type="component" value="Unassembled WGS sequence"/>
</dbReference>
<proteinExistence type="predicted"/>
<dbReference type="SMART" id="SM00354">
    <property type="entry name" value="HTH_LACI"/>
    <property type="match status" value="1"/>
</dbReference>
<feature type="domain" description="HTH lacI-type" evidence="4">
    <location>
        <begin position="5"/>
        <end position="59"/>
    </location>
</feature>
<dbReference type="CDD" id="cd01392">
    <property type="entry name" value="HTH_LacI"/>
    <property type="match status" value="1"/>
</dbReference>
<keyword evidence="6" id="KW-1185">Reference proteome</keyword>